<dbReference type="GO" id="GO:0005997">
    <property type="term" value="P:xylulose metabolic process"/>
    <property type="evidence" value="ECO:0007669"/>
    <property type="project" value="TreeGrafter"/>
</dbReference>
<dbReference type="GO" id="GO:0005524">
    <property type="term" value="F:ATP binding"/>
    <property type="evidence" value="ECO:0007669"/>
    <property type="project" value="UniProtKB-KW"/>
</dbReference>
<comment type="similarity">
    <text evidence="2">Belongs to the FGGY kinase family.</text>
</comment>
<feature type="domain" description="Carbohydrate kinase FGGY C-terminal" evidence="11">
    <location>
        <begin position="240"/>
        <end position="414"/>
    </location>
</feature>
<dbReference type="CDD" id="cd07783">
    <property type="entry name" value="ASKHA_NBD_FGGY_SePSK_AtXK1-like"/>
    <property type="match status" value="1"/>
</dbReference>
<dbReference type="PANTHER" id="PTHR10196">
    <property type="entry name" value="SUGAR KINASE"/>
    <property type="match status" value="1"/>
</dbReference>
<dbReference type="InterPro" id="IPR000577">
    <property type="entry name" value="Carb_kinase_FGGY"/>
</dbReference>
<dbReference type="GO" id="GO:0004856">
    <property type="term" value="F:D-xylulokinase activity"/>
    <property type="evidence" value="ECO:0007669"/>
    <property type="project" value="TreeGrafter"/>
</dbReference>
<keyword evidence="3" id="KW-0808">Transferase</keyword>
<name>A0A951PXY8_9NOST</name>
<dbReference type="Pfam" id="PF00370">
    <property type="entry name" value="FGGY_N"/>
    <property type="match status" value="1"/>
</dbReference>
<evidence type="ECO:0000256" key="1">
    <source>
        <dbReference type="ARBA" id="ARBA00001968"/>
    </source>
</evidence>
<evidence type="ECO:0000256" key="9">
    <source>
        <dbReference type="ARBA" id="ARBA00072590"/>
    </source>
</evidence>
<dbReference type="Proteomes" id="UP000715781">
    <property type="component" value="Unassembled WGS sequence"/>
</dbReference>
<keyword evidence="5 12" id="KW-0418">Kinase</keyword>
<dbReference type="PANTHER" id="PTHR10196:SF80">
    <property type="entry name" value="D-RIBULOSE KINASE"/>
    <property type="match status" value="1"/>
</dbReference>
<evidence type="ECO:0000256" key="5">
    <source>
        <dbReference type="ARBA" id="ARBA00022777"/>
    </source>
</evidence>
<dbReference type="GO" id="GO:0019150">
    <property type="term" value="F:D-ribulokinase activity"/>
    <property type="evidence" value="ECO:0007669"/>
    <property type="project" value="UniProtKB-EC"/>
</dbReference>
<dbReference type="Pfam" id="PF02782">
    <property type="entry name" value="FGGY_C"/>
    <property type="match status" value="1"/>
</dbReference>
<evidence type="ECO:0000256" key="4">
    <source>
        <dbReference type="ARBA" id="ARBA00022741"/>
    </source>
</evidence>
<feature type="domain" description="Carbohydrate kinase FGGY N-terminal" evidence="10">
    <location>
        <begin position="4"/>
        <end position="228"/>
    </location>
</feature>
<evidence type="ECO:0000313" key="12">
    <source>
        <dbReference type="EMBL" id="MBW4562524.1"/>
    </source>
</evidence>
<reference evidence="12" key="2">
    <citation type="journal article" date="2022" name="Microbiol. Resour. Announc.">
        <title>Metagenome Sequencing to Explore Phylogenomics of Terrestrial Cyanobacteria.</title>
        <authorList>
            <person name="Ward R.D."/>
            <person name="Stajich J.E."/>
            <person name="Johansen J.R."/>
            <person name="Huntemann M."/>
            <person name="Clum A."/>
            <person name="Foster B."/>
            <person name="Foster B."/>
            <person name="Roux S."/>
            <person name="Palaniappan K."/>
            <person name="Varghese N."/>
            <person name="Mukherjee S."/>
            <person name="Reddy T.B.K."/>
            <person name="Daum C."/>
            <person name="Copeland A."/>
            <person name="Chen I.A."/>
            <person name="Ivanova N.N."/>
            <person name="Kyrpides N.C."/>
            <person name="Shapiro N."/>
            <person name="Eloe-Fadrosh E.A."/>
            <person name="Pietrasiak N."/>
        </authorList>
    </citation>
    <scope>NUCLEOTIDE SEQUENCE</scope>
    <source>
        <strain evidence="12">JT2-VF2</strain>
    </source>
</reference>
<dbReference type="AlphaFoldDB" id="A0A951PXY8"/>
<dbReference type="InterPro" id="IPR018485">
    <property type="entry name" value="FGGY_C"/>
</dbReference>
<sequence>MDLFLGIDFGTSGARAIVINDEACIQAEARYPWKVSANSDLLSVWQTALFTLLESIPEGLRRGIRAIAINGTSSTILLVDAAGNPVDEPLLYNDGRGSVMLEQLRSVAPPNHTVLSATSSLAKILWMLQLPSFTKARYFLHQADWLAFLLHGRLGISDYHNALKLGYDVEQLKYPEWLGKLEIPIPLPEVLAPGTPIAELRPEITTRFSFRPDCLVCAGTTDSIAAFLASGAKLPGEAVTSLGSTLVLKLLSRNRVEDSRYGIYSHRLGDLWLTGGASNTGGAVLRQFFTDADLASLSREIDPAVASQLNYYPLLKAGDRFPINDPNLPPRLEPRPDNQVEFLHGLLESITRIEARGYELLQQLGADRLTHIYTAGGGAGNNTWTIIRRRYLKVPVVSSKHTEAAYGTALLAMRGIGSAEC</sequence>
<dbReference type="EMBL" id="JAHHHN010000008">
    <property type="protein sequence ID" value="MBW4562524.1"/>
    <property type="molecule type" value="Genomic_DNA"/>
</dbReference>
<evidence type="ECO:0000256" key="6">
    <source>
        <dbReference type="ARBA" id="ARBA00022840"/>
    </source>
</evidence>
<dbReference type="InterPro" id="IPR043129">
    <property type="entry name" value="ATPase_NBD"/>
</dbReference>
<evidence type="ECO:0000256" key="3">
    <source>
        <dbReference type="ARBA" id="ARBA00022679"/>
    </source>
</evidence>
<evidence type="ECO:0000256" key="7">
    <source>
        <dbReference type="ARBA" id="ARBA00051146"/>
    </source>
</evidence>
<dbReference type="EC" id="2.7.1.47" evidence="8"/>
<dbReference type="InterPro" id="IPR018484">
    <property type="entry name" value="FGGY_N"/>
</dbReference>
<evidence type="ECO:0000256" key="2">
    <source>
        <dbReference type="ARBA" id="ARBA00009156"/>
    </source>
</evidence>
<dbReference type="FunFam" id="3.30.420.40:FF:000180">
    <property type="entry name" value="D-ribulose kinase isoform X1"/>
    <property type="match status" value="1"/>
</dbReference>
<evidence type="ECO:0000313" key="13">
    <source>
        <dbReference type="Proteomes" id="UP000715781"/>
    </source>
</evidence>
<organism evidence="12 13">
    <name type="scientific">Mojavia pulchra JT2-VF2</name>
    <dbReference type="NCBI Taxonomy" id="287848"/>
    <lineage>
        <taxon>Bacteria</taxon>
        <taxon>Bacillati</taxon>
        <taxon>Cyanobacteriota</taxon>
        <taxon>Cyanophyceae</taxon>
        <taxon>Nostocales</taxon>
        <taxon>Nostocaceae</taxon>
    </lineage>
</organism>
<dbReference type="PIRSF" id="PIRSF000538">
    <property type="entry name" value="GlpK"/>
    <property type="match status" value="1"/>
</dbReference>
<dbReference type="Gene3D" id="3.30.420.40">
    <property type="match status" value="2"/>
</dbReference>
<comment type="catalytic activity">
    <reaction evidence="7">
        <text>D-ribulose + ATP = D-ribulose 5-phosphate + ADP + H(+)</text>
        <dbReference type="Rhea" id="RHEA:17601"/>
        <dbReference type="ChEBI" id="CHEBI:15378"/>
        <dbReference type="ChEBI" id="CHEBI:17173"/>
        <dbReference type="ChEBI" id="CHEBI:30616"/>
        <dbReference type="ChEBI" id="CHEBI:58121"/>
        <dbReference type="ChEBI" id="CHEBI:456216"/>
        <dbReference type="EC" id="2.7.1.47"/>
    </reaction>
</comment>
<evidence type="ECO:0000256" key="8">
    <source>
        <dbReference type="ARBA" id="ARBA00066370"/>
    </source>
</evidence>
<proteinExistence type="inferred from homology"/>
<protein>
    <recommendedName>
        <fullName evidence="9">D-ribulose kinase</fullName>
        <ecNumber evidence="8">2.7.1.47</ecNumber>
    </recommendedName>
</protein>
<comment type="caution">
    <text evidence="12">The sequence shown here is derived from an EMBL/GenBank/DDBJ whole genome shotgun (WGS) entry which is preliminary data.</text>
</comment>
<keyword evidence="6" id="KW-0067">ATP-binding</keyword>
<keyword evidence="4" id="KW-0547">Nucleotide-binding</keyword>
<evidence type="ECO:0000259" key="11">
    <source>
        <dbReference type="Pfam" id="PF02782"/>
    </source>
</evidence>
<dbReference type="GO" id="GO:0005829">
    <property type="term" value="C:cytosol"/>
    <property type="evidence" value="ECO:0007669"/>
    <property type="project" value="TreeGrafter"/>
</dbReference>
<evidence type="ECO:0000259" key="10">
    <source>
        <dbReference type="Pfam" id="PF00370"/>
    </source>
</evidence>
<accession>A0A951PXY8</accession>
<comment type="cofactor">
    <cofactor evidence="1">
        <name>a divalent metal cation</name>
        <dbReference type="ChEBI" id="CHEBI:60240"/>
    </cofactor>
</comment>
<dbReference type="SUPFAM" id="SSF53067">
    <property type="entry name" value="Actin-like ATPase domain"/>
    <property type="match status" value="2"/>
</dbReference>
<reference evidence="12" key="1">
    <citation type="submission" date="2021-05" db="EMBL/GenBank/DDBJ databases">
        <authorList>
            <person name="Pietrasiak N."/>
            <person name="Ward R."/>
            <person name="Stajich J.E."/>
            <person name="Kurbessoian T."/>
        </authorList>
    </citation>
    <scope>NUCLEOTIDE SEQUENCE</scope>
    <source>
        <strain evidence="12">JT2-VF2</strain>
    </source>
</reference>
<gene>
    <name evidence="12" type="ORF">KME32_15515</name>
</gene>